<feature type="compositionally biased region" description="Polar residues" evidence="2">
    <location>
        <begin position="150"/>
        <end position="163"/>
    </location>
</feature>
<dbReference type="InterPro" id="IPR019734">
    <property type="entry name" value="TPR_rpt"/>
</dbReference>
<dbReference type="AlphaFoldDB" id="A0AA88Y3L3"/>
<keyword evidence="4" id="KW-1185">Reference proteome</keyword>
<protein>
    <recommendedName>
        <fullName evidence="5">Tetratricopeptide repeat protein 16</fullName>
    </recommendedName>
</protein>
<dbReference type="EMBL" id="VSWD01000011">
    <property type="protein sequence ID" value="KAK3088668.1"/>
    <property type="molecule type" value="Genomic_DNA"/>
</dbReference>
<evidence type="ECO:0000313" key="4">
    <source>
        <dbReference type="Proteomes" id="UP001186944"/>
    </source>
</evidence>
<keyword evidence="1" id="KW-0802">TPR repeat</keyword>
<dbReference type="Proteomes" id="UP001186944">
    <property type="component" value="Unassembled WGS sequence"/>
</dbReference>
<accession>A0AA88Y3L3</accession>
<evidence type="ECO:0000313" key="3">
    <source>
        <dbReference type="EMBL" id="KAK3088668.1"/>
    </source>
</evidence>
<sequence length="823" mass="92965">MAEKKDASGLEPIAETEDGETPREGGEEGQEGGGGDKAPGTDTMKSDASNPFEIQMSEFKEDRHIINVHQFYPSLEHQFSKSNTKFAEEQSVRTEEAIKELVEESSTFNLSEKGDGNNLFTDVTETDETSTITQTSSMQLVRKDVDSAEKSTPGTDDNNSSIDQKPGEVFSTAVDEETLEKAKKRRSIFQTEEWGAIKQYSPGMQEIIDKKAQEHMDKAMEFKAKGDLEKAISKVNKALALRTDPIYFRERAEIFIEMCDFSSAILNYKKACLLEPENAEYYNRLGFLYFFHGQTLFDQRLYPEALESFTRAAEMNPENTGFHIRSMTCLAALQRHGECLALVNKRLETDNQNPDLYIMRARLHEMFRNTTLCYYDIKDALQLDSEHEEGKVMMEKMEKRAQDSKFTAMQLILMGKHREALQKISVAIETNPAIADFHVLRGSLHRRLGDYNAAIDDFLLALDKCDHNEESPVYIDAQRQLLLTYNDFAVECFTKGFYEEAIILLNKAIKGEKREKGLYVNRGDCFFRQSDMNFALQDYSQALEIDPNDQSIKSRISVIHNEHGVNAYQEKNYAEAEEKMTLAIQYNPKVGQYYITRSRARYMLENVHGARMDLIIGLLLDPQNEDVISILSRLFPGKSIGDVINSRAAETAKIALRGILNIPSKTDDMSSKSRITHDALSDSGIVDTMSQVTVPRSAATTVWSQADSDISNVSDLLLKPGQGFPPLRSCMQEWEFNVKLAVEKKHVKDEIQSALKERKSLRYGGPRVQPLPPPSVKPTYGGASFRKEKMKPASDLPKKKGSGITYSWKQFSQGIGLVEGIDV</sequence>
<dbReference type="SUPFAM" id="SSF48452">
    <property type="entry name" value="TPR-like"/>
    <property type="match status" value="2"/>
</dbReference>
<dbReference type="PANTHER" id="PTHR45153:SF1">
    <property type="entry name" value="TETRATRICOPEPTIDE REPEAT PROTEIN 16"/>
    <property type="match status" value="1"/>
</dbReference>
<dbReference type="InterPro" id="IPR011990">
    <property type="entry name" value="TPR-like_helical_dom_sf"/>
</dbReference>
<dbReference type="SMART" id="SM00028">
    <property type="entry name" value="TPR"/>
    <property type="match status" value="8"/>
</dbReference>
<feature type="region of interest" description="Disordered" evidence="2">
    <location>
        <begin position="1"/>
        <end position="50"/>
    </location>
</feature>
<gene>
    <name evidence="3" type="ORF">FSP39_022127</name>
</gene>
<feature type="repeat" description="TPR" evidence="1">
    <location>
        <begin position="286"/>
        <end position="319"/>
    </location>
</feature>
<dbReference type="PROSITE" id="PS50005">
    <property type="entry name" value="TPR"/>
    <property type="match status" value="2"/>
</dbReference>
<organism evidence="3 4">
    <name type="scientific">Pinctada imbricata</name>
    <name type="common">Atlantic pearl-oyster</name>
    <name type="synonym">Pinctada martensii</name>
    <dbReference type="NCBI Taxonomy" id="66713"/>
    <lineage>
        <taxon>Eukaryota</taxon>
        <taxon>Metazoa</taxon>
        <taxon>Spiralia</taxon>
        <taxon>Lophotrochozoa</taxon>
        <taxon>Mollusca</taxon>
        <taxon>Bivalvia</taxon>
        <taxon>Autobranchia</taxon>
        <taxon>Pteriomorphia</taxon>
        <taxon>Pterioida</taxon>
        <taxon>Pterioidea</taxon>
        <taxon>Pteriidae</taxon>
        <taxon>Pinctada</taxon>
    </lineage>
</organism>
<comment type="caution">
    <text evidence="3">The sequence shown here is derived from an EMBL/GenBank/DDBJ whole genome shotgun (WGS) entry which is preliminary data.</text>
</comment>
<feature type="repeat" description="TPR" evidence="1">
    <location>
        <begin position="516"/>
        <end position="549"/>
    </location>
</feature>
<dbReference type="Pfam" id="PF14559">
    <property type="entry name" value="TPR_19"/>
    <property type="match status" value="1"/>
</dbReference>
<feature type="region of interest" description="Disordered" evidence="2">
    <location>
        <begin position="126"/>
        <end position="170"/>
    </location>
</feature>
<dbReference type="Pfam" id="PF00515">
    <property type="entry name" value="TPR_1"/>
    <property type="match status" value="1"/>
</dbReference>
<evidence type="ECO:0000256" key="2">
    <source>
        <dbReference type="SAM" id="MobiDB-lite"/>
    </source>
</evidence>
<dbReference type="Gene3D" id="1.25.40.10">
    <property type="entry name" value="Tetratricopeptide repeat domain"/>
    <property type="match status" value="5"/>
</dbReference>
<reference evidence="3" key="1">
    <citation type="submission" date="2019-08" db="EMBL/GenBank/DDBJ databases">
        <title>The improved chromosome-level genome for the pearl oyster Pinctada fucata martensii using PacBio sequencing and Hi-C.</title>
        <authorList>
            <person name="Zheng Z."/>
        </authorList>
    </citation>
    <scope>NUCLEOTIDE SEQUENCE</scope>
    <source>
        <strain evidence="3">ZZ-2019</strain>
        <tissue evidence="3">Adductor muscle</tissue>
    </source>
</reference>
<feature type="compositionally biased region" description="Basic and acidic residues" evidence="2">
    <location>
        <begin position="785"/>
        <end position="798"/>
    </location>
</feature>
<evidence type="ECO:0000256" key="1">
    <source>
        <dbReference type="PROSITE-ProRule" id="PRU00339"/>
    </source>
</evidence>
<feature type="region of interest" description="Disordered" evidence="2">
    <location>
        <begin position="763"/>
        <end position="800"/>
    </location>
</feature>
<name>A0AA88Y3L3_PINIB</name>
<dbReference type="Pfam" id="PF13432">
    <property type="entry name" value="TPR_16"/>
    <property type="match status" value="1"/>
</dbReference>
<evidence type="ECO:0008006" key="5">
    <source>
        <dbReference type="Google" id="ProtNLM"/>
    </source>
</evidence>
<dbReference type="PANTHER" id="PTHR45153">
    <property type="entry name" value="TETRATRICOPEPTIDE REPEAT PROTEIN 16"/>
    <property type="match status" value="1"/>
</dbReference>
<proteinExistence type="predicted"/>